<sequence>MFLVDWAVKIRIRPPEFETSICDANASRLPPLHIHAAAAAALRRRRLAPPPPRVAGIRSGRFDEENPFVQNPSVLLVQPAEGVSILVVDRIGDYLPQSTEKSQVLVIPVGARHKCQQELKTKFWNRSRRPPPPAEAHPPRAAAPLTRKLRGWWGRLRAQDAHGGQAVAASFSQGGRVWGRKLLCVGRPCVSAVSRGRAHEYATLLAAPGRPVLPISCANSSHHVQASCAMNGHAWRGRAAGARLCAAVSFCWWRPPAGRRSGEFPAIL</sequence>
<dbReference type="AlphaFoldDB" id="A0A2Z7AJP7"/>
<evidence type="ECO:0000313" key="2">
    <source>
        <dbReference type="Proteomes" id="UP000250235"/>
    </source>
</evidence>
<evidence type="ECO:0000313" key="1">
    <source>
        <dbReference type="EMBL" id="KZV21370.1"/>
    </source>
</evidence>
<reference evidence="1 2" key="1">
    <citation type="journal article" date="2015" name="Proc. Natl. Acad. Sci. U.S.A.">
        <title>The resurrection genome of Boea hygrometrica: A blueprint for survival of dehydration.</title>
        <authorList>
            <person name="Xiao L."/>
            <person name="Yang G."/>
            <person name="Zhang L."/>
            <person name="Yang X."/>
            <person name="Zhao S."/>
            <person name="Ji Z."/>
            <person name="Zhou Q."/>
            <person name="Hu M."/>
            <person name="Wang Y."/>
            <person name="Chen M."/>
            <person name="Xu Y."/>
            <person name="Jin H."/>
            <person name="Xiao X."/>
            <person name="Hu G."/>
            <person name="Bao F."/>
            <person name="Hu Y."/>
            <person name="Wan P."/>
            <person name="Li L."/>
            <person name="Deng X."/>
            <person name="Kuang T."/>
            <person name="Xiang C."/>
            <person name="Zhu J.K."/>
            <person name="Oliver M.J."/>
            <person name="He Y."/>
        </authorList>
    </citation>
    <scope>NUCLEOTIDE SEQUENCE [LARGE SCALE GENOMIC DNA]</scope>
    <source>
        <strain evidence="2">cv. XS01</strain>
    </source>
</reference>
<accession>A0A2Z7AJP7</accession>
<organism evidence="1 2">
    <name type="scientific">Dorcoceras hygrometricum</name>
    <dbReference type="NCBI Taxonomy" id="472368"/>
    <lineage>
        <taxon>Eukaryota</taxon>
        <taxon>Viridiplantae</taxon>
        <taxon>Streptophyta</taxon>
        <taxon>Embryophyta</taxon>
        <taxon>Tracheophyta</taxon>
        <taxon>Spermatophyta</taxon>
        <taxon>Magnoliopsida</taxon>
        <taxon>eudicotyledons</taxon>
        <taxon>Gunneridae</taxon>
        <taxon>Pentapetalae</taxon>
        <taxon>asterids</taxon>
        <taxon>lamiids</taxon>
        <taxon>Lamiales</taxon>
        <taxon>Gesneriaceae</taxon>
        <taxon>Didymocarpoideae</taxon>
        <taxon>Trichosporeae</taxon>
        <taxon>Loxocarpinae</taxon>
        <taxon>Dorcoceras</taxon>
    </lineage>
</organism>
<proteinExistence type="predicted"/>
<name>A0A2Z7AJP7_9LAMI</name>
<protein>
    <submittedName>
        <fullName evidence="1">Uncharacterized protein</fullName>
    </submittedName>
</protein>
<gene>
    <name evidence="1" type="ORF">F511_22774</name>
</gene>
<keyword evidence="2" id="KW-1185">Reference proteome</keyword>
<dbReference type="Proteomes" id="UP000250235">
    <property type="component" value="Unassembled WGS sequence"/>
</dbReference>
<dbReference type="EMBL" id="KV014897">
    <property type="protein sequence ID" value="KZV21370.1"/>
    <property type="molecule type" value="Genomic_DNA"/>
</dbReference>